<dbReference type="EC" id="4.3.1.17" evidence="3"/>
<comment type="similarity">
    <text evidence="2">Belongs to the serine/threonine dehydratase family.</text>
</comment>
<feature type="domain" description="Tryptophan synthase beta chain-like PALP" evidence="7">
    <location>
        <begin position="8"/>
        <end position="330"/>
    </location>
</feature>
<evidence type="ECO:0000256" key="4">
    <source>
        <dbReference type="ARBA" id="ARBA00022898"/>
    </source>
</evidence>
<dbReference type="SUPFAM" id="SSF53686">
    <property type="entry name" value="Tryptophan synthase beta subunit-like PLP-dependent enzymes"/>
    <property type="match status" value="1"/>
</dbReference>
<proteinExistence type="inferred from homology"/>
<reference evidence="8 9" key="1">
    <citation type="journal article" date="2016" name="Mol. Biol. Evol.">
        <title>Comparative Genomics of Early-Diverging Mushroom-Forming Fungi Provides Insights into the Origins of Lignocellulose Decay Capabilities.</title>
        <authorList>
            <person name="Nagy L.G."/>
            <person name="Riley R."/>
            <person name="Tritt A."/>
            <person name="Adam C."/>
            <person name="Daum C."/>
            <person name="Floudas D."/>
            <person name="Sun H."/>
            <person name="Yadav J.S."/>
            <person name="Pangilinan J."/>
            <person name="Larsson K.H."/>
            <person name="Matsuura K."/>
            <person name="Barry K."/>
            <person name="Labutti K."/>
            <person name="Kuo R."/>
            <person name="Ohm R.A."/>
            <person name="Bhattacharya S.S."/>
            <person name="Shirouzu T."/>
            <person name="Yoshinaga Y."/>
            <person name="Martin F.M."/>
            <person name="Grigoriev I.V."/>
            <person name="Hibbett D.S."/>
        </authorList>
    </citation>
    <scope>NUCLEOTIDE SEQUENCE [LARGE SCALE GENOMIC DNA]</scope>
    <source>
        <strain evidence="8 9">HHB12029</strain>
    </source>
</reference>
<dbReference type="PANTHER" id="PTHR48078:SF2">
    <property type="entry name" value="CATABOLIC L-SERINE_THREONINE DEHYDRATASE"/>
    <property type="match status" value="1"/>
</dbReference>
<dbReference type="EMBL" id="KV425897">
    <property type="protein sequence ID" value="KZW00933.1"/>
    <property type="molecule type" value="Genomic_DNA"/>
</dbReference>
<comment type="catalytic activity">
    <reaction evidence="6">
        <text>L-serine = pyruvate + NH4(+)</text>
        <dbReference type="Rhea" id="RHEA:19169"/>
        <dbReference type="ChEBI" id="CHEBI:15361"/>
        <dbReference type="ChEBI" id="CHEBI:28938"/>
        <dbReference type="ChEBI" id="CHEBI:33384"/>
        <dbReference type="EC" id="4.3.1.17"/>
    </reaction>
</comment>
<organism evidence="8 9">
    <name type="scientific">Exidia glandulosa HHB12029</name>
    <dbReference type="NCBI Taxonomy" id="1314781"/>
    <lineage>
        <taxon>Eukaryota</taxon>
        <taxon>Fungi</taxon>
        <taxon>Dikarya</taxon>
        <taxon>Basidiomycota</taxon>
        <taxon>Agaricomycotina</taxon>
        <taxon>Agaricomycetes</taxon>
        <taxon>Auriculariales</taxon>
        <taxon>Exidiaceae</taxon>
        <taxon>Exidia</taxon>
    </lineage>
</organism>
<name>A0A165NLZ9_EXIGL</name>
<evidence type="ECO:0000313" key="8">
    <source>
        <dbReference type="EMBL" id="KZW00933.1"/>
    </source>
</evidence>
<dbReference type="InterPro" id="IPR001926">
    <property type="entry name" value="TrpB-like_PALP"/>
</dbReference>
<dbReference type="Pfam" id="PF00291">
    <property type="entry name" value="PALP"/>
    <property type="match status" value="1"/>
</dbReference>
<dbReference type="InterPro" id="IPR036052">
    <property type="entry name" value="TrpB-like_PALP_sf"/>
</dbReference>
<protein>
    <recommendedName>
        <fullName evidence="3">L-serine ammonia-lyase</fullName>
        <ecNumber evidence="3">4.3.1.17</ecNumber>
    </recommendedName>
</protein>
<evidence type="ECO:0000256" key="5">
    <source>
        <dbReference type="ARBA" id="ARBA00023239"/>
    </source>
</evidence>
<keyword evidence="9" id="KW-1185">Reference proteome</keyword>
<dbReference type="GO" id="GO:0003941">
    <property type="term" value="F:L-serine ammonia-lyase activity"/>
    <property type="evidence" value="ECO:0007669"/>
    <property type="project" value="UniProtKB-EC"/>
</dbReference>
<gene>
    <name evidence="8" type="ORF">EXIGLDRAFT_603529</name>
</gene>
<comment type="cofactor">
    <cofactor evidence="1">
        <name>pyridoxal 5'-phosphate</name>
        <dbReference type="ChEBI" id="CHEBI:597326"/>
    </cofactor>
</comment>
<dbReference type="InParanoid" id="A0A165NLZ9"/>
<evidence type="ECO:0000259" key="7">
    <source>
        <dbReference type="Pfam" id="PF00291"/>
    </source>
</evidence>
<dbReference type="GO" id="GO:0004794">
    <property type="term" value="F:threonine deaminase activity"/>
    <property type="evidence" value="ECO:0007669"/>
    <property type="project" value="TreeGrafter"/>
</dbReference>
<keyword evidence="4" id="KW-0663">Pyridoxal phosphate</keyword>
<keyword evidence="5" id="KW-0456">Lyase</keyword>
<sequence>MPEAGLWTVTPLVYSDTISKSIDCDVYLKLDTLQPSHSFKYRGLSHFVQKIRRQKGDGAHLVIASGGNAAIAVACAAKAVGARCSTFMPLGTSAAVVAYVERQGADVRLEGVEYIHALEGAQKFVEDDPDGCVMVPAYDHEWLWEGHSSMIHEIQAQLPAGRVPDAVLCAVGGGGLLGGVLTGCAAVGWSKVPVIALETHGTACLYHSLVLNTRPDYSLPSGIKASTPEEGGPRLATLDAITSRAQSLGARAPSYGVLKKALAHPGGVTPVAVTDEHAMRAALEFADEQKILVELACATALTPAYNPALAKKLFPSSDGKRKTVVFIVCGGYKITLEDLVGYKAHLASDQVDTRRILVNGEEV</sequence>
<dbReference type="GO" id="GO:0009097">
    <property type="term" value="P:isoleucine biosynthetic process"/>
    <property type="evidence" value="ECO:0007669"/>
    <property type="project" value="TreeGrafter"/>
</dbReference>
<evidence type="ECO:0000256" key="2">
    <source>
        <dbReference type="ARBA" id="ARBA00010869"/>
    </source>
</evidence>
<dbReference type="GO" id="GO:0006565">
    <property type="term" value="P:L-serine catabolic process"/>
    <property type="evidence" value="ECO:0007669"/>
    <property type="project" value="TreeGrafter"/>
</dbReference>
<evidence type="ECO:0000256" key="3">
    <source>
        <dbReference type="ARBA" id="ARBA00012093"/>
    </source>
</evidence>
<evidence type="ECO:0000256" key="1">
    <source>
        <dbReference type="ARBA" id="ARBA00001933"/>
    </source>
</evidence>
<dbReference type="OrthoDB" id="7773036at2759"/>
<dbReference type="Proteomes" id="UP000077266">
    <property type="component" value="Unassembled WGS sequence"/>
</dbReference>
<dbReference type="STRING" id="1314781.A0A165NLZ9"/>
<dbReference type="AlphaFoldDB" id="A0A165NLZ9"/>
<dbReference type="PANTHER" id="PTHR48078">
    <property type="entry name" value="THREONINE DEHYDRATASE, MITOCHONDRIAL-RELATED"/>
    <property type="match status" value="1"/>
</dbReference>
<accession>A0A165NLZ9</accession>
<dbReference type="Gene3D" id="3.40.50.1100">
    <property type="match status" value="2"/>
</dbReference>
<dbReference type="GO" id="GO:0006567">
    <property type="term" value="P:L-threonine catabolic process"/>
    <property type="evidence" value="ECO:0007669"/>
    <property type="project" value="TreeGrafter"/>
</dbReference>
<dbReference type="InterPro" id="IPR050147">
    <property type="entry name" value="Ser/Thr_Dehydratase"/>
</dbReference>
<evidence type="ECO:0000256" key="6">
    <source>
        <dbReference type="ARBA" id="ARBA00049406"/>
    </source>
</evidence>
<evidence type="ECO:0000313" key="9">
    <source>
        <dbReference type="Proteomes" id="UP000077266"/>
    </source>
</evidence>